<dbReference type="SUPFAM" id="SSF51735">
    <property type="entry name" value="NAD(P)-binding Rossmann-fold domains"/>
    <property type="match status" value="1"/>
</dbReference>
<dbReference type="EMBL" id="QZJW01000002">
    <property type="protein sequence ID" value="RJO62241.1"/>
    <property type="molecule type" value="Genomic_DNA"/>
</dbReference>
<reference evidence="12 13" key="1">
    <citation type="journal article" date="2017" name="ISME J.">
        <title>Energy and carbon metabolisms in a deep terrestrial subsurface fluid microbial community.</title>
        <authorList>
            <person name="Momper L."/>
            <person name="Jungbluth S.P."/>
            <person name="Lee M.D."/>
            <person name="Amend J.P."/>
        </authorList>
    </citation>
    <scope>NUCLEOTIDE SEQUENCE [LARGE SCALE GENOMIC DNA]</scope>
    <source>
        <strain evidence="12">SURF_29</strain>
    </source>
</reference>
<accession>A0A419DGJ3</accession>
<evidence type="ECO:0000256" key="9">
    <source>
        <dbReference type="ARBA" id="ARBA00023277"/>
    </source>
</evidence>
<dbReference type="PANTHER" id="PTHR43725:SF53">
    <property type="entry name" value="UDP-ARABINOSE 4-EPIMERASE 1"/>
    <property type="match status" value="1"/>
</dbReference>
<keyword evidence="9 10" id="KW-0119">Carbohydrate metabolism</keyword>
<dbReference type="NCBIfam" id="TIGR01179">
    <property type="entry name" value="galE"/>
    <property type="match status" value="1"/>
</dbReference>
<dbReference type="AlphaFoldDB" id="A0A419DGJ3"/>
<comment type="catalytic activity">
    <reaction evidence="1 10">
        <text>UDP-alpha-D-glucose = UDP-alpha-D-galactose</text>
        <dbReference type="Rhea" id="RHEA:22168"/>
        <dbReference type="ChEBI" id="CHEBI:58885"/>
        <dbReference type="ChEBI" id="CHEBI:66914"/>
        <dbReference type="EC" id="5.1.3.2"/>
    </reaction>
</comment>
<dbReference type="Gene3D" id="3.40.50.720">
    <property type="entry name" value="NAD(P)-binding Rossmann-like Domain"/>
    <property type="match status" value="1"/>
</dbReference>
<dbReference type="PANTHER" id="PTHR43725">
    <property type="entry name" value="UDP-GLUCOSE 4-EPIMERASE"/>
    <property type="match status" value="1"/>
</dbReference>
<evidence type="ECO:0000259" key="11">
    <source>
        <dbReference type="Pfam" id="PF01370"/>
    </source>
</evidence>
<keyword evidence="7 10" id="KW-0520">NAD</keyword>
<evidence type="ECO:0000256" key="5">
    <source>
        <dbReference type="ARBA" id="ARBA00013189"/>
    </source>
</evidence>
<dbReference type="InterPro" id="IPR005886">
    <property type="entry name" value="UDP_G4E"/>
</dbReference>
<evidence type="ECO:0000256" key="1">
    <source>
        <dbReference type="ARBA" id="ARBA00000083"/>
    </source>
</evidence>
<keyword evidence="8 10" id="KW-0413">Isomerase</keyword>
<dbReference type="GO" id="GO:0003978">
    <property type="term" value="F:UDP-glucose 4-epimerase activity"/>
    <property type="evidence" value="ECO:0007669"/>
    <property type="project" value="UniProtKB-UniRule"/>
</dbReference>
<evidence type="ECO:0000256" key="4">
    <source>
        <dbReference type="ARBA" id="ARBA00007637"/>
    </source>
</evidence>
<dbReference type="InterPro" id="IPR001509">
    <property type="entry name" value="Epimerase_deHydtase"/>
</dbReference>
<evidence type="ECO:0000256" key="10">
    <source>
        <dbReference type="RuleBase" id="RU366046"/>
    </source>
</evidence>
<protein>
    <recommendedName>
        <fullName evidence="6 10">UDP-glucose 4-epimerase</fullName>
        <ecNumber evidence="5 10">5.1.3.2</ecNumber>
    </recommendedName>
</protein>
<organism evidence="12 13">
    <name type="scientific">candidate division WS5 bacterium</name>
    <dbReference type="NCBI Taxonomy" id="2093353"/>
    <lineage>
        <taxon>Bacteria</taxon>
        <taxon>candidate division WS5</taxon>
    </lineage>
</organism>
<evidence type="ECO:0000256" key="2">
    <source>
        <dbReference type="ARBA" id="ARBA00001911"/>
    </source>
</evidence>
<dbReference type="Proteomes" id="UP000285655">
    <property type="component" value="Unassembled WGS sequence"/>
</dbReference>
<evidence type="ECO:0000256" key="8">
    <source>
        <dbReference type="ARBA" id="ARBA00023235"/>
    </source>
</evidence>
<dbReference type="GO" id="GO:0033499">
    <property type="term" value="P:galactose catabolic process via UDP-galactose, Leloir pathway"/>
    <property type="evidence" value="ECO:0007669"/>
    <property type="project" value="TreeGrafter"/>
</dbReference>
<dbReference type="Pfam" id="PF01370">
    <property type="entry name" value="Epimerase"/>
    <property type="match status" value="1"/>
</dbReference>
<comment type="subunit">
    <text evidence="10">Homodimer.</text>
</comment>
<feature type="domain" description="NAD-dependent epimerase/dehydratase" evidence="11">
    <location>
        <begin position="4"/>
        <end position="251"/>
    </location>
</feature>
<dbReference type="UniPathway" id="UPA00214"/>
<evidence type="ECO:0000313" key="12">
    <source>
        <dbReference type="EMBL" id="RJO62241.1"/>
    </source>
</evidence>
<gene>
    <name evidence="12" type="primary">galE</name>
    <name evidence="12" type="ORF">C4544_00085</name>
</gene>
<dbReference type="CDD" id="cd05247">
    <property type="entry name" value="UDP_G4E_1_SDR_e"/>
    <property type="match status" value="1"/>
</dbReference>
<evidence type="ECO:0000313" key="13">
    <source>
        <dbReference type="Proteomes" id="UP000285655"/>
    </source>
</evidence>
<evidence type="ECO:0000256" key="3">
    <source>
        <dbReference type="ARBA" id="ARBA00004947"/>
    </source>
</evidence>
<comment type="pathway">
    <text evidence="3 10">Carbohydrate metabolism; galactose metabolism.</text>
</comment>
<name>A0A419DGJ3_9BACT</name>
<evidence type="ECO:0000256" key="7">
    <source>
        <dbReference type="ARBA" id="ARBA00023027"/>
    </source>
</evidence>
<dbReference type="EC" id="5.1.3.2" evidence="5 10"/>
<comment type="caution">
    <text evidence="12">The sequence shown here is derived from an EMBL/GenBank/DDBJ whole genome shotgun (WGS) entry which is preliminary data.</text>
</comment>
<sequence length="331" mass="36819">MKKILVTGGAGYIGSHITQQLLGAGFNVRVFDSLENGHIEALPKDIEFIQGNLLDFDVIKKSLQGIDAVIHFAAYIEAGDSMNNPLKFFENNFMGTANLLDAMRQKEVNKIVFSSTAAVYGEPEYTPIDENHSKKPTNIYGLTKLQAEKLLDFYDRIFGLKYITLRYFNAAGADESGEIGEDHSPETHLIPLVLQTALGKRANLKIFGTDYPTKDGTCVRDYIHIKDLGSAHVLSLEKLLSGSKSTQYNLGNSNGYSVREIIDVAKKVTGRKIHVVEEQKREGDPAILIASSNKAIEELGWQPKYGSIEKIIETAWDWHRSHQNGYQGLNV</sequence>
<comment type="cofactor">
    <cofactor evidence="2 10">
        <name>NAD(+)</name>
        <dbReference type="ChEBI" id="CHEBI:57540"/>
    </cofactor>
</comment>
<dbReference type="InterPro" id="IPR036291">
    <property type="entry name" value="NAD(P)-bd_dom_sf"/>
</dbReference>
<evidence type="ECO:0000256" key="6">
    <source>
        <dbReference type="ARBA" id="ARBA00018569"/>
    </source>
</evidence>
<proteinExistence type="inferred from homology"/>
<comment type="similarity">
    <text evidence="4 10">Belongs to the NAD(P)-dependent epimerase/dehydratase family.</text>
</comment>
<dbReference type="Gene3D" id="3.90.25.10">
    <property type="entry name" value="UDP-galactose 4-epimerase, domain 1"/>
    <property type="match status" value="1"/>
</dbReference>